<keyword evidence="2" id="KW-0805">Transcription regulation</keyword>
<dbReference type="Proteomes" id="UP000515909">
    <property type="component" value="Chromosome"/>
</dbReference>
<proteinExistence type="inferred from homology"/>
<dbReference type="GO" id="GO:0006352">
    <property type="term" value="P:DNA-templated transcription initiation"/>
    <property type="evidence" value="ECO:0007669"/>
    <property type="project" value="InterPro"/>
</dbReference>
<feature type="domain" description="RNA polymerase sigma factor 70 region 4 type 2" evidence="7">
    <location>
        <begin position="113"/>
        <end position="164"/>
    </location>
</feature>
<name>A0A7G8T9H6_9FIRM</name>
<feature type="domain" description="RNA polymerase sigma-70 region 2" evidence="6">
    <location>
        <begin position="17"/>
        <end position="81"/>
    </location>
</feature>
<dbReference type="PANTHER" id="PTHR43133:SF8">
    <property type="entry name" value="RNA POLYMERASE SIGMA FACTOR HI_1459-RELATED"/>
    <property type="match status" value="1"/>
</dbReference>
<evidence type="ECO:0000259" key="6">
    <source>
        <dbReference type="Pfam" id="PF04542"/>
    </source>
</evidence>
<organism evidence="8 9">
    <name type="scientific">Caproicibacter fermentans</name>
    <dbReference type="NCBI Taxonomy" id="2576756"/>
    <lineage>
        <taxon>Bacteria</taxon>
        <taxon>Bacillati</taxon>
        <taxon>Bacillota</taxon>
        <taxon>Clostridia</taxon>
        <taxon>Eubacteriales</taxon>
        <taxon>Acutalibacteraceae</taxon>
        <taxon>Caproicibacter</taxon>
    </lineage>
</organism>
<dbReference type="InterPro" id="IPR014284">
    <property type="entry name" value="RNA_pol_sigma-70_dom"/>
</dbReference>
<dbReference type="GO" id="GO:0016987">
    <property type="term" value="F:sigma factor activity"/>
    <property type="evidence" value="ECO:0007669"/>
    <property type="project" value="UniProtKB-KW"/>
</dbReference>
<dbReference type="KEGG" id="cfem:HCR03_16555"/>
<dbReference type="NCBIfam" id="TIGR02937">
    <property type="entry name" value="sigma70-ECF"/>
    <property type="match status" value="1"/>
</dbReference>
<dbReference type="InterPro" id="IPR013249">
    <property type="entry name" value="RNA_pol_sigma70_r4_t2"/>
</dbReference>
<evidence type="ECO:0000256" key="2">
    <source>
        <dbReference type="ARBA" id="ARBA00023015"/>
    </source>
</evidence>
<dbReference type="PANTHER" id="PTHR43133">
    <property type="entry name" value="RNA POLYMERASE ECF-TYPE SIGMA FACTO"/>
    <property type="match status" value="1"/>
</dbReference>
<keyword evidence="4" id="KW-0238">DNA-binding</keyword>
<evidence type="ECO:0000256" key="5">
    <source>
        <dbReference type="ARBA" id="ARBA00023163"/>
    </source>
</evidence>
<dbReference type="InterPro" id="IPR039425">
    <property type="entry name" value="RNA_pol_sigma-70-like"/>
</dbReference>
<evidence type="ECO:0000313" key="9">
    <source>
        <dbReference type="Proteomes" id="UP000515909"/>
    </source>
</evidence>
<dbReference type="SUPFAM" id="SSF88946">
    <property type="entry name" value="Sigma2 domain of RNA polymerase sigma factors"/>
    <property type="match status" value="1"/>
</dbReference>
<dbReference type="InterPro" id="IPR013325">
    <property type="entry name" value="RNA_pol_sigma_r2"/>
</dbReference>
<dbReference type="Pfam" id="PF08281">
    <property type="entry name" value="Sigma70_r4_2"/>
    <property type="match status" value="1"/>
</dbReference>
<sequence>MIKRIQAGDTEAFDIVVRKYYRSIYQFCYRRLNGDSNIASDITQDVFLKLLENIQAVHILGKFQNYLLTIAANTCNNYFKKVKPIYTDLEVLEIADVTNGPLEKSIRKENQIAVRRAIDLLPDYQKEVIILRFYYDLKIKEIADITKASIPTVKSRLQQGTKKLQRYLADFKGGNHYE</sequence>
<evidence type="ECO:0000259" key="7">
    <source>
        <dbReference type="Pfam" id="PF08281"/>
    </source>
</evidence>
<dbReference type="AlphaFoldDB" id="A0A7G8T9H6"/>
<evidence type="ECO:0000256" key="4">
    <source>
        <dbReference type="ARBA" id="ARBA00023125"/>
    </source>
</evidence>
<reference evidence="8 9" key="1">
    <citation type="submission" date="2020-08" db="EMBL/GenBank/DDBJ databases">
        <title>The isolate Caproiciproducens sp. 7D4C2 produces n-caproate at mildly acidic conditions from hexoses: genome and rBOX comparison with related strains and chain-elongating bacteria.</title>
        <authorList>
            <person name="Esquivel-Elizondo S."/>
            <person name="Bagci C."/>
            <person name="Temovska M."/>
            <person name="Jeon B.S."/>
            <person name="Bessarab I."/>
            <person name="Williams R.B.H."/>
            <person name="Huson D.H."/>
            <person name="Angenent L.T."/>
        </authorList>
    </citation>
    <scope>NUCLEOTIDE SEQUENCE [LARGE SCALE GENOMIC DNA]</scope>
    <source>
        <strain evidence="8 9">7D4C2</strain>
    </source>
</reference>
<dbReference type="EMBL" id="CP060286">
    <property type="protein sequence ID" value="QNK40267.1"/>
    <property type="molecule type" value="Genomic_DNA"/>
</dbReference>
<dbReference type="InterPro" id="IPR013324">
    <property type="entry name" value="RNA_pol_sigma_r3/r4-like"/>
</dbReference>
<evidence type="ECO:0000256" key="1">
    <source>
        <dbReference type="ARBA" id="ARBA00010641"/>
    </source>
</evidence>
<dbReference type="Gene3D" id="1.10.10.10">
    <property type="entry name" value="Winged helix-like DNA-binding domain superfamily/Winged helix DNA-binding domain"/>
    <property type="match status" value="1"/>
</dbReference>
<accession>A0A7G8T9H6</accession>
<dbReference type="Pfam" id="PF04542">
    <property type="entry name" value="Sigma70_r2"/>
    <property type="match status" value="1"/>
</dbReference>
<evidence type="ECO:0000313" key="8">
    <source>
        <dbReference type="EMBL" id="QNK40267.1"/>
    </source>
</evidence>
<evidence type="ECO:0000256" key="3">
    <source>
        <dbReference type="ARBA" id="ARBA00023082"/>
    </source>
</evidence>
<keyword evidence="5" id="KW-0804">Transcription</keyword>
<dbReference type="Gene3D" id="1.10.1740.10">
    <property type="match status" value="1"/>
</dbReference>
<dbReference type="RefSeq" id="WP_187035484.1">
    <property type="nucleotide sequence ID" value="NZ_CP060286.1"/>
</dbReference>
<gene>
    <name evidence="8" type="ORF">HCR03_16555</name>
</gene>
<protein>
    <submittedName>
        <fullName evidence="8">RNA polymerase sigma factor</fullName>
    </submittedName>
</protein>
<dbReference type="SUPFAM" id="SSF88659">
    <property type="entry name" value="Sigma3 and sigma4 domains of RNA polymerase sigma factors"/>
    <property type="match status" value="1"/>
</dbReference>
<comment type="similarity">
    <text evidence="1">Belongs to the sigma-70 factor family. ECF subfamily.</text>
</comment>
<dbReference type="GO" id="GO:0003677">
    <property type="term" value="F:DNA binding"/>
    <property type="evidence" value="ECO:0007669"/>
    <property type="project" value="UniProtKB-KW"/>
</dbReference>
<dbReference type="InterPro" id="IPR036388">
    <property type="entry name" value="WH-like_DNA-bd_sf"/>
</dbReference>
<dbReference type="InterPro" id="IPR007627">
    <property type="entry name" value="RNA_pol_sigma70_r2"/>
</dbReference>
<dbReference type="CDD" id="cd06171">
    <property type="entry name" value="Sigma70_r4"/>
    <property type="match status" value="1"/>
</dbReference>
<keyword evidence="3" id="KW-0731">Sigma factor</keyword>